<gene>
    <name evidence="1" type="ORF">METZ01_LOCUS223069</name>
</gene>
<accession>A0A382G619</accession>
<name>A0A382G619_9ZZZZ</name>
<evidence type="ECO:0000313" key="1">
    <source>
        <dbReference type="EMBL" id="SVB70215.1"/>
    </source>
</evidence>
<dbReference type="AlphaFoldDB" id="A0A382G619"/>
<organism evidence="1">
    <name type="scientific">marine metagenome</name>
    <dbReference type="NCBI Taxonomy" id="408172"/>
    <lineage>
        <taxon>unclassified sequences</taxon>
        <taxon>metagenomes</taxon>
        <taxon>ecological metagenomes</taxon>
    </lineage>
</organism>
<sequence>GEKVIPMFAQGCSGNINADHVAGGHAHAEAVGNELGEAVLVALKSTTPIKAKAISLRTKTIMLNLHLPTVQRWEKMMERIVVGGEEPPREGWANDDTTRDTMLALRELMERDAVPQMPMEINAVMLGSEWCLVAMAGEAFTEYELWINALAPFEQTMVFGFTNAVVGATDDAYIGYIPTDRALALGVKAALRVETECMEAGSFPGFFHGVRVGGVYSSYAVGIESQIKKAIASLWAVSADHEIP</sequence>
<protein>
    <submittedName>
        <fullName evidence="1">Uncharacterized protein</fullName>
    </submittedName>
</protein>
<reference evidence="1" key="1">
    <citation type="submission" date="2018-05" db="EMBL/GenBank/DDBJ databases">
        <authorList>
            <person name="Lanie J.A."/>
            <person name="Ng W.-L."/>
            <person name="Kazmierczak K.M."/>
            <person name="Andrzejewski T.M."/>
            <person name="Davidsen T.M."/>
            <person name="Wayne K.J."/>
            <person name="Tettelin H."/>
            <person name="Glass J.I."/>
            <person name="Rusch D."/>
            <person name="Podicherti R."/>
            <person name="Tsui H.-C.T."/>
            <person name="Winkler M.E."/>
        </authorList>
    </citation>
    <scope>NUCLEOTIDE SEQUENCE</scope>
</reference>
<dbReference type="EMBL" id="UINC01053560">
    <property type="protein sequence ID" value="SVB70215.1"/>
    <property type="molecule type" value="Genomic_DNA"/>
</dbReference>
<proteinExistence type="predicted"/>
<feature type="non-terminal residue" evidence="1">
    <location>
        <position position="1"/>
    </location>
</feature>